<evidence type="ECO:0000313" key="9">
    <source>
        <dbReference type="EMBL" id="KAF7635497.1"/>
    </source>
</evidence>
<dbReference type="Pfam" id="PF13802">
    <property type="entry name" value="Gal_mutarotas_2"/>
    <property type="match status" value="1"/>
</dbReference>
<dbReference type="GO" id="GO:0070072">
    <property type="term" value="P:vacuolar proton-transporting V-type ATPase complex assembly"/>
    <property type="evidence" value="ECO:0007669"/>
    <property type="project" value="InterPro"/>
</dbReference>
<organism evidence="9 10">
    <name type="scientific">Meloidogyne graminicola</name>
    <dbReference type="NCBI Taxonomy" id="189291"/>
    <lineage>
        <taxon>Eukaryota</taxon>
        <taxon>Metazoa</taxon>
        <taxon>Ecdysozoa</taxon>
        <taxon>Nematoda</taxon>
        <taxon>Chromadorea</taxon>
        <taxon>Rhabditida</taxon>
        <taxon>Tylenchina</taxon>
        <taxon>Tylenchomorpha</taxon>
        <taxon>Tylenchoidea</taxon>
        <taxon>Meloidogynidae</taxon>
        <taxon>Meloidogyninae</taxon>
        <taxon>Meloidogyne</taxon>
    </lineage>
</organism>
<proteinExistence type="inferred from homology"/>
<feature type="transmembrane region" description="Helical" evidence="5">
    <location>
        <begin position="920"/>
        <end position="944"/>
    </location>
</feature>
<protein>
    <submittedName>
        <fullName evidence="9">Gal_mutarotas_2 domain-containing protein</fullName>
    </submittedName>
</protein>
<dbReference type="GO" id="GO:0090599">
    <property type="term" value="F:alpha-glucosidase activity"/>
    <property type="evidence" value="ECO:0007669"/>
    <property type="project" value="TreeGrafter"/>
</dbReference>
<dbReference type="InterPro" id="IPR000322">
    <property type="entry name" value="Glyco_hydro_31_TIM"/>
</dbReference>
<gene>
    <name evidence="9" type="ORF">Mgra_00005036</name>
</gene>
<comment type="similarity">
    <text evidence="1 4">Belongs to the glycosyl hydrolase 31 family.</text>
</comment>
<evidence type="ECO:0000259" key="8">
    <source>
        <dbReference type="Pfam" id="PF21365"/>
    </source>
</evidence>
<dbReference type="GO" id="GO:0005975">
    <property type="term" value="P:carbohydrate metabolic process"/>
    <property type="evidence" value="ECO:0007669"/>
    <property type="project" value="InterPro"/>
</dbReference>
<dbReference type="InterPro" id="IPR017853">
    <property type="entry name" value="GH"/>
</dbReference>
<keyword evidence="5" id="KW-1133">Transmembrane helix</keyword>
<keyword evidence="5" id="KW-0812">Transmembrane</keyword>
<dbReference type="CDD" id="cd06603">
    <property type="entry name" value="GH31_GANC_GANAB_alpha"/>
    <property type="match status" value="1"/>
</dbReference>
<evidence type="ECO:0000259" key="6">
    <source>
        <dbReference type="Pfam" id="PF01055"/>
    </source>
</evidence>
<dbReference type="EMBL" id="JABEBT010000041">
    <property type="protein sequence ID" value="KAF7635497.1"/>
    <property type="molecule type" value="Genomic_DNA"/>
</dbReference>
<dbReference type="Pfam" id="PF01055">
    <property type="entry name" value="Glyco_hydro_31_2nd"/>
    <property type="match status" value="1"/>
</dbReference>
<comment type="caution">
    <text evidence="9">The sequence shown here is derived from an EMBL/GenBank/DDBJ whole genome shotgun (WGS) entry which is preliminary data.</text>
</comment>
<dbReference type="PANTHER" id="PTHR22762:SF145">
    <property type="entry name" value="GLYCOSIDE HYDROLASE FAMILY 31 N-TERMINAL DOMAIN-CONTAINING PROTEIN"/>
    <property type="match status" value="1"/>
</dbReference>
<keyword evidence="5" id="KW-0472">Membrane</keyword>
<dbReference type="SUPFAM" id="SSF51445">
    <property type="entry name" value="(Trans)glycosidases"/>
    <property type="match status" value="1"/>
</dbReference>
<sequence length="992" mass="114547">MLKVIKAFILFIIFLNFILICLAVDRSNFKTCDQAAFCKRHRAKINNPLYYVQSDSVKANDSAVEAVLVSSVNKLKLVFALLDDGKARILIDEINPIRQRFHPINALDGEPKQQKFSSFENSDTSASFIANLGKKPVYKIIIEYNPFLVNIFSDDKLIIVVNSRQLLKFEHYRNKVGDGTEDGDGFWEETFKGHTDTKPFGSSSVGLDISFVGYKFLYGLPEHSESFTLKSTMHIDPYRLFNLDVFEYELDNGMALYGSVPFVIAHGKARTAGALWLNAAETWVDVDIATDKEQIDVHFISETGVLDLFLLLGPSPKDVFRQNAQLTGVFPLPPLFAIAYHQCRWNYNDRADLLGVHALFDEHDIPLDVLWLDIEHTDGKKYFTWDPVKFSNSLEMIREIEAKNRTLITVIDPHIKKDDSYYVYNEAKNNNFFVKKSDGTSDYEGHCWPGASMWLDFVNPAVRKFWAEKFSLDQYQGTTERTYTWNDMNEPSVFSGPETTMHKDARHLDGWEHREVHNIYGFFQSMATVDGQLLRSKGHLRTFLLSRSFFIGSQRYASVWTGDNAAEWSHLKQSIPMLLSISVAGIPSVGADVGGFFKDPDGQLITRWYQAGAFQPFFRAHGHIETKRREPWLFSEREKNAMREAVITRYIFLPYWYTLFYEHTKTGAPPMRPVWSEFPQDEAAFDEEREWMVGSGILVRPVVEPDVPHVSLYLPGMSQSWFDWETHKMYLSPGAIYVDTPLEKIPVYQRGGTIIPVRERQRRASMLQRNDPITLYIASELDREFANGTIYMDDGESHNYKDKNEYLYWGFVYKKAGEYNYAIMSKNLDKNGKFDPDVWVERIIIRGVRYYPKAVHMYYEDYTPEDLEYTHDRDQRLIVIRKPGANREYDNMISSINPTRVNPLLQNFGQEMREMNRQMVAVINTLITVGGSFAFGFWGVQFAYPHLGLDIAERMLLGLVCATIVFFADLYFIVKSMSDEQIDVNKKKKKCQ</sequence>
<dbReference type="InterPro" id="IPR025887">
    <property type="entry name" value="Glyco_hydro_31_N_dom"/>
</dbReference>
<dbReference type="Proteomes" id="UP000605970">
    <property type="component" value="Unassembled WGS sequence"/>
</dbReference>
<dbReference type="Gene3D" id="2.60.40.1760">
    <property type="entry name" value="glycosyl hydrolase (family 31)"/>
    <property type="match status" value="1"/>
</dbReference>
<dbReference type="Gene3D" id="2.60.40.1180">
    <property type="entry name" value="Golgi alpha-mannosidase II"/>
    <property type="match status" value="2"/>
</dbReference>
<dbReference type="Gene3D" id="3.20.20.80">
    <property type="entry name" value="Glycosidases"/>
    <property type="match status" value="1"/>
</dbReference>
<dbReference type="Pfam" id="PF21365">
    <property type="entry name" value="Glyco_hydro_31_3rd"/>
    <property type="match status" value="1"/>
</dbReference>
<dbReference type="FunFam" id="2.60.40.1180:FF:000023">
    <property type="entry name" value="neutral alpha-glucosidase AB isoform X2"/>
    <property type="match status" value="1"/>
</dbReference>
<evidence type="ECO:0000256" key="4">
    <source>
        <dbReference type="RuleBase" id="RU361185"/>
    </source>
</evidence>
<keyword evidence="2 4" id="KW-0378">Hydrolase</keyword>
<dbReference type="AlphaFoldDB" id="A0A8S9ZPJ2"/>
<dbReference type="InterPro" id="IPR011013">
    <property type="entry name" value="Gal_mutarotase_sf_dom"/>
</dbReference>
<feature type="domain" description="Glycosyl hydrolase family 31 C-terminal" evidence="8">
    <location>
        <begin position="667"/>
        <end position="755"/>
    </location>
</feature>
<evidence type="ECO:0000256" key="5">
    <source>
        <dbReference type="SAM" id="Phobius"/>
    </source>
</evidence>
<accession>A0A8S9ZPJ2</accession>
<dbReference type="FunFam" id="3.20.20.80:FF:000039">
    <property type="entry name" value="Glucosidase, alpha neutral C"/>
    <property type="match status" value="1"/>
</dbReference>
<keyword evidence="3 4" id="KW-0326">Glycosidase</keyword>
<dbReference type="InterPro" id="IPR021013">
    <property type="entry name" value="ATPase_Vma12"/>
</dbReference>
<evidence type="ECO:0000256" key="2">
    <source>
        <dbReference type="ARBA" id="ARBA00022801"/>
    </source>
</evidence>
<feature type="domain" description="Glycoside hydrolase family 31 N-terminal" evidence="7">
    <location>
        <begin position="79"/>
        <end position="285"/>
    </location>
</feature>
<dbReference type="CDD" id="cd14752">
    <property type="entry name" value="GH31_N"/>
    <property type="match status" value="1"/>
</dbReference>
<evidence type="ECO:0000256" key="1">
    <source>
        <dbReference type="ARBA" id="ARBA00007806"/>
    </source>
</evidence>
<name>A0A8S9ZPJ2_9BILA</name>
<feature type="domain" description="Glycoside hydrolase family 31 TIM barrel" evidence="6">
    <location>
        <begin position="331"/>
        <end position="659"/>
    </location>
</feature>
<evidence type="ECO:0000256" key="3">
    <source>
        <dbReference type="ARBA" id="ARBA00023295"/>
    </source>
</evidence>
<dbReference type="SUPFAM" id="SSF51011">
    <property type="entry name" value="Glycosyl hydrolase domain"/>
    <property type="match status" value="1"/>
</dbReference>
<dbReference type="GO" id="GO:0006491">
    <property type="term" value="P:N-glycan processing"/>
    <property type="evidence" value="ECO:0007669"/>
    <property type="project" value="TreeGrafter"/>
</dbReference>
<dbReference type="SUPFAM" id="SSF74650">
    <property type="entry name" value="Galactose mutarotase-like"/>
    <property type="match status" value="1"/>
</dbReference>
<reference evidence="9" key="1">
    <citation type="journal article" date="2020" name="Ecol. Evol.">
        <title>Genome structure and content of the rice root-knot nematode (Meloidogyne graminicola).</title>
        <authorList>
            <person name="Phan N.T."/>
            <person name="Danchin E.G.J."/>
            <person name="Klopp C."/>
            <person name="Perfus-Barbeoch L."/>
            <person name="Kozlowski D.K."/>
            <person name="Koutsovoulos G.D."/>
            <person name="Lopez-Roques C."/>
            <person name="Bouchez O."/>
            <person name="Zahm M."/>
            <person name="Besnard G."/>
            <person name="Bellafiore S."/>
        </authorList>
    </citation>
    <scope>NUCLEOTIDE SEQUENCE</scope>
    <source>
        <strain evidence="9">VN-18</strain>
    </source>
</reference>
<feature type="transmembrane region" description="Helical" evidence="5">
    <location>
        <begin position="956"/>
        <end position="974"/>
    </location>
</feature>
<dbReference type="OrthoDB" id="3237269at2759"/>
<evidence type="ECO:0000313" key="10">
    <source>
        <dbReference type="Proteomes" id="UP000605970"/>
    </source>
</evidence>
<keyword evidence="10" id="KW-1185">Reference proteome</keyword>
<evidence type="ECO:0000259" key="7">
    <source>
        <dbReference type="Pfam" id="PF13802"/>
    </source>
</evidence>
<feature type="transmembrane region" description="Helical" evidence="5">
    <location>
        <begin position="6"/>
        <end position="24"/>
    </location>
</feature>
<dbReference type="InterPro" id="IPR013780">
    <property type="entry name" value="Glyco_hydro_b"/>
</dbReference>
<dbReference type="GO" id="GO:0030246">
    <property type="term" value="F:carbohydrate binding"/>
    <property type="evidence" value="ECO:0007669"/>
    <property type="project" value="InterPro"/>
</dbReference>
<dbReference type="InterPro" id="IPR048395">
    <property type="entry name" value="Glyco_hydro_31_C"/>
</dbReference>
<dbReference type="Pfam" id="PF11712">
    <property type="entry name" value="Vma12"/>
    <property type="match status" value="1"/>
</dbReference>
<dbReference type="PANTHER" id="PTHR22762">
    <property type="entry name" value="ALPHA-GLUCOSIDASE"/>
    <property type="match status" value="1"/>
</dbReference>